<evidence type="ECO:0000313" key="1">
    <source>
        <dbReference type="EMBL" id="MBS2554589.1"/>
    </source>
</evidence>
<protein>
    <recommendedName>
        <fullName evidence="3">Thiol:disulfide interchange protein DsbD N-terminal domain-containing protein</fullName>
    </recommendedName>
</protein>
<dbReference type="RefSeq" id="WP_212022184.1">
    <property type="nucleotide sequence ID" value="NZ_JAAFYZ010000410.1"/>
</dbReference>
<name>A0ABS5L8E5_9ACTN</name>
<reference evidence="1 2" key="1">
    <citation type="submission" date="2020-02" db="EMBL/GenBank/DDBJ databases">
        <title>Acidophilic actinobacteria isolated from forest soil.</title>
        <authorList>
            <person name="Golinska P."/>
        </authorList>
    </citation>
    <scope>NUCLEOTIDE SEQUENCE [LARGE SCALE GENOMIC DNA]</scope>
    <source>
        <strain evidence="1 2">NL8</strain>
    </source>
</reference>
<organism evidence="1 2">
    <name type="scientific">Catenulispora pinistramenti</name>
    <dbReference type="NCBI Taxonomy" id="2705254"/>
    <lineage>
        <taxon>Bacteria</taxon>
        <taxon>Bacillati</taxon>
        <taxon>Actinomycetota</taxon>
        <taxon>Actinomycetes</taxon>
        <taxon>Catenulisporales</taxon>
        <taxon>Catenulisporaceae</taxon>
        <taxon>Catenulispora</taxon>
    </lineage>
</organism>
<sequence>MKSSTVLTLAAVSGVPVLTALGFALTVHPHVRDVGFSEQGVTVAMHLSDDGKHLLTTFTPQRPGFHLYSVGLPADGIQGLGRPTRVEVAGALRSRGPLTAEAPVRMLPMQGTDVAFPVYPDGPVTTELPVDVDSQGTAKVLVSYAACSPQECLMPVTGHPVDLTSSTLSAMRG</sequence>
<dbReference type="Proteomes" id="UP000730482">
    <property type="component" value="Unassembled WGS sequence"/>
</dbReference>
<comment type="caution">
    <text evidence="1">The sequence shown here is derived from an EMBL/GenBank/DDBJ whole genome shotgun (WGS) entry which is preliminary data.</text>
</comment>
<evidence type="ECO:0000313" key="2">
    <source>
        <dbReference type="Proteomes" id="UP000730482"/>
    </source>
</evidence>
<gene>
    <name evidence="1" type="ORF">KGQ19_47820</name>
</gene>
<keyword evidence="2" id="KW-1185">Reference proteome</keyword>
<evidence type="ECO:0008006" key="3">
    <source>
        <dbReference type="Google" id="ProtNLM"/>
    </source>
</evidence>
<dbReference type="EMBL" id="JAAFYZ010000410">
    <property type="protein sequence ID" value="MBS2554589.1"/>
    <property type="molecule type" value="Genomic_DNA"/>
</dbReference>
<proteinExistence type="predicted"/>
<accession>A0ABS5L8E5</accession>